<dbReference type="PANTHER" id="PTHR19325">
    <property type="entry name" value="COMPLEMENT COMPONENT-RELATED SUSHI DOMAIN-CONTAINING"/>
    <property type="match status" value="1"/>
</dbReference>
<gene>
    <name evidence="7" type="ORF">BRAFLDRAFT_221441</name>
</gene>
<keyword evidence="1 5" id="KW-0768">Sushi</keyword>
<dbReference type="AlphaFoldDB" id="C3Z0G9"/>
<keyword evidence="3 5" id="KW-1015">Disulfide bond</keyword>
<proteinExistence type="predicted"/>
<organism>
    <name type="scientific">Branchiostoma floridae</name>
    <name type="common">Florida lancelet</name>
    <name type="synonym">Amphioxus</name>
    <dbReference type="NCBI Taxonomy" id="7739"/>
    <lineage>
        <taxon>Eukaryota</taxon>
        <taxon>Metazoa</taxon>
        <taxon>Chordata</taxon>
        <taxon>Cephalochordata</taxon>
        <taxon>Leptocardii</taxon>
        <taxon>Amphioxiformes</taxon>
        <taxon>Branchiostomatidae</taxon>
        <taxon>Branchiostoma</taxon>
    </lineage>
</organism>
<name>C3Z0G9_BRAFL</name>
<evidence type="ECO:0000256" key="4">
    <source>
        <dbReference type="ARBA" id="ARBA00023180"/>
    </source>
</evidence>
<feature type="domain" description="Sushi" evidence="6">
    <location>
        <begin position="49"/>
        <end position="107"/>
    </location>
</feature>
<evidence type="ECO:0000256" key="3">
    <source>
        <dbReference type="ARBA" id="ARBA00023157"/>
    </source>
</evidence>
<accession>C3Z0G9</accession>
<evidence type="ECO:0000256" key="5">
    <source>
        <dbReference type="PROSITE-ProRule" id="PRU00302"/>
    </source>
</evidence>
<protein>
    <recommendedName>
        <fullName evidence="6">Sushi domain-containing protein</fullName>
    </recommendedName>
</protein>
<dbReference type="InterPro" id="IPR050350">
    <property type="entry name" value="Compl-Cell_Adhes-Reg"/>
</dbReference>
<feature type="domain" description="Sushi" evidence="6">
    <location>
        <begin position="231"/>
        <end position="285"/>
    </location>
</feature>
<reference evidence="7" key="1">
    <citation type="journal article" date="2008" name="Nature">
        <title>The amphioxus genome and the evolution of the chordate karyotype.</title>
        <authorList>
            <consortium name="US DOE Joint Genome Institute (JGI-PGF)"/>
            <person name="Putnam N.H."/>
            <person name="Butts T."/>
            <person name="Ferrier D.E.K."/>
            <person name="Furlong R.F."/>
            <person name="Hellsten U."/>
            <person name="Kawashima T."/>
            <person name="Robinson-Rechavi M."/>
            <person name="Shoguchi E."/>
            <person name="Terry A."/>
            <person name="Yu J.-K."/>
            <person name="Benito-Gutierrez E.L."/>
            <person name="Dubchak I."/>
            <person name="Garcia-Fernandez J."/>
            <person name="Gibson-Brown J.J."/>
            <person name="Grigoriev I.V."/>
            <person name="Horton A.C."/>
            <person name="de Jong P.J."/>
            <person name="Jurka J."/>
            <person name="Kapitonov V.V."/>
            <person name="Kohara Y."/>
            <person name="Kuroki Y."/>
            <person name="Lindquist E."/>
            <person name="Lucas S."/>
            <person name="Osoegawa K."/>
            <person name="Pennacchio L.A."/>
            <person name="Salamov A.A."/>
            <person name="Satou Y."/>
            <person name="Sauka-Spengler T."/>
            <person name="Schmutz J."/>
            <person name="Shin-I T."/>
            <person name="Toyoda A."/>
            <person name="Bronner-Fraser M."/>
            <person name="Fujiyama A."/>
            <person name="Holland L.Z."/>
            <person name="Holland P.W.H."/>
            <person name="Satoh N."/>
            <person name="Rokhsar D.S."/>
        </authorList>
    </citation>
    <scope>NUCLEOTIDE SEQUENCE [LARGE SCALE GENOMIC DNA]</scope>
    <source>
        <strain evidence="7">S238N-H82</strain>
        <tissue evidence="7">Testes</tissue>
    </source>
</reference>
<dbReference type="STRING" id="7739.C3Z0G9"/>
<feature type="disulfide bond" evidence="5">
    <location>
        <begin position="258"/>
        <end position="285"/>
    </location>
</feature>
<sequence>MLSAPTNGAKTGSNYYGNVVSFTCGSGYELDGDASTTCQVDGTWTRPVPTCTGESGGPSNGTVTPTDTRSYGDVVRFTCDAGYELDGEESITCQADGTWEDAPTCTAVHCPEPTPPENGGMYGGSFSYMDEVKFYCDQGDYAENIPAYRIDGAATLTCQADGTWSGAVPTCTRKTCYQLTALENGIVTGDTLYGSVVQFRCRQGYEVEGDERITCQADGTWSGNVPVCRAVRCSQPVPPDNGDMSWSHSYMEEVVFTCHEGYGLVGARSVTCQHDRTWSDSFPTC</sequence>
<dbReference type="InParanoid" id="C3Z0G9"/>
<dbReference type="eggNOG" id="KOG4297">
    <property type="taxonomic scope" value="Eukaryota"/>
</dbReference>
<dbReference type="PANTHER" id="PTHR19325:SF567">
    <property type="entry name" value="SUSHI, VON WILLEBRAND FACTOR TYPE A, EGF AND PENTRAXIN DOMAIN-CONTAINING PROTEIN 1-LIKE"/>
    <property type="match status" value="1"/>
</dbReference>
<feature type="domain" description="Sushi" evidence="6">
    <location>
        <begin position="174"/>
        <end position="230"/>
    </location>
</feature>
<evidence type="ECO:0000256" key="2">
    <source>
        <dbReference type="ARBA" id="ARBA00022737"/>
    </source>
</evidence>
<dbReference type="PROSITE" id="PS50923">
    <property type="entry name" value="SUSHI"/>
    <property type="match status" value="4"/>
</dbReference>
<dbReference type="InterPro" id="IPR000436">
    <property type="entry name" value="Sushi_SCR_CCP_dom"/>
</dbReference>
<evidence type="ECO:0000259" key="6">
    <source>
        <dbReference type="PROSITE" id="PS50923"/>
    </source>
</evidence>
<dbReference type="InterPro" id="IPR035976">
    <property type="entry name" value="Sushi/SCR/CCP_sf"/>
</dbReference>
<dbReference type="SUPFAM" id="SSF57535">
    <property type="entry name" value="Complement control module/SCR domain"/>
    <property type="match status" value="5"/>
</dbReference>
<evidence type="ECO:0000256" key="1">
    <source>
        <dbReference type="ARBA" id="ARBA00022659"/>
    </source>
</evidence>
<keyword evidence="2" id="KW-0677">Repeat</keyword>
<dbReference type="EMBL" id="GG666568">
    <property type="protein sequence ID" value="EEN54017.1"/>
    <property type="molecule type" value="Genomic_DNA"/>
</dbReference>
<keyword evidence="4" id="KW-0325">Glycoprotein</keyword>
<dbReference type="Gene3D" id="2.10.70.10">
    <property type="entry name" value="Complement Module, domain 1"/>
    <property type="match status" value="5"/>
</dbReference>
<feature type="domain" description="Sushi" evidence="6">
    <location>
        <begin position="108"/>
        <end position="173"/>
    </location>
</feature>
<dbReference type="CDD" id="cd00033">
    <property type="entry name" value="CCP"/>
    <property type="match status" value="5"/>
</dbReference>
<feature type="non-terminal residue" evidence="7">
    <location>
        <position position="285"/>
    </location>
</feature>
<feature type="disulfide bond" evidence="5">
    <location>
        <begin position="201"/>
        <end position="228"/>
    </location>
</feature>
<comment type="caution">
    <text evidence="5">Lacks conserved residue(s) required for the propagation of feature annotation.</text>
</comment>
<evidence type="ECO:0000313" key="7">
    <source>
        <dbReference type="EMBL" id="EEN54017.1"/>
    </source>
</evidence>
<dbReference type="SMART" id="SM00032">
    <property type="entry name" value="CCP"/>
    <property type="match status" value="5"/>
</dbReference>
<dbReference type="Pfam" id="PF00084">
    <property type="entry name" value="Sushi"/>
    <property type="match status" value="5"/>
</dbReference>